<comment type="caution">
    <text evidence="8">The sequence shown here is derived from an EMBL/GenBank/DDBJ whole genome shotgun (WGS) entry which is preliminary data.</text>
</comment>
<comment type="similarity">
    <text evidence="1">Belongs to the AB hydrolase superfamily.</text>
</comment>
<dbReference type="GO" id="GO:0051723">
    <property type="term" value="F:protein methylesterase activity"/>
    <property type="evidence" value="ECO:0007669"/>
    <property type="project" value="UniProtKB-EC"/>
</dbReference>
<dbReference type="OrthoDB" id="194865at2759"/>
<feature type="domain" description="AB hydrolase-1" evidence="7">
    <location>
        <begin position="395"/>
        <end position="475"/>
    </location>
</feature>
<dbReference type="PANTHER" id="PTHR14189:SF0">
    <property type="entry name" value="PROTEIN PHOSPHATASE METHYLESTERASE 1"/>
    <property type="match status" value="1"/>
</dbReference>
<evidence type="ECO:0000256" key="4">
    <source>
        <dbReference type="ARBA" id="ARBA00022801"/>
    </source>
</evidence>
<evidence type="ECO:0000256" key="3">
    <source>
        <dbReference type="ARBA" id="ARBA00022487"/>
    </source>
</evidence>
<keyword evidence="3" id="KW-0719">Serine esterase</keyword>
<proteinExistence type="inferred from homology"/>
<dbReference type="InterPro" id="IPR000073">
    <property type="entry name" value="AB_hydrolase_1"/>
</dbReference>
<keyword evidence="4" id="KW-0378">Hydrolase</keyword>
<organism evidence="8 9">
    <name type="scientific">Chlorella vulgaris</name>
    <name type="common">Green alga</name>
    <dbReference type="NCBI Taxonomy" id="3077"/>
    <lineage>
        <taxon>Eukaryota</taxon>
        <taxon>Viridiplantae</taxon>
        <taxon>Chlorophyta</taxon>
        <taxon>core chlorophytes</taxon>
        <taxon>Trebouxiophyceae</taxon>
        <taxon>Chlorellales</taxon>
        <taxon>Chlorellaceae</taxon>
        <taxon>Chlorella clade</taxon>
        <taxon>Chlorella</taxon>
    </lineage>
</organism>
<name>A0A9D4TFC2_CHLVU</name>
<feature type="region of interest" description="Disordered" evidence="6">
    <location>
        <begin position="23"/>
        <end position="43"/>
    </location>
</feature>
<dbReference type="EMBL" id="SIDB01000013">
    <property type="protein sequence ID" value="KAI3424160.1"/>
    <property type="molecule type" value="Genomic_DNA"/>
</dbReference>
<reference evidence="8" key="1">
    <citation type="journal article" date="2019" name="Plant J.">
        <title>Chlorella vulgaris genome assembly and annotation reveals the molecular basis for metabolic acclimation to high light conditions.</title>
        <authorList>
            <person name="Cecchin M."/>
            <person name="Marcolungo L."/>
            <person name="Rossato M."/>
            <person name="Girolomoni L."/>
            <person name="Cosentino E."/>
            <person name="Cuine S."/>
            <person name="Li-Beisson Y."/>
            <person name="Delledonne M."/>
            <person name="Ballottari M."/>
        </authorList>
    </citation>
    <scope>NUCLEOTIDE SEQUENCE</scope>
    <source>
        <strain evidence="8">211/11P</strain>
    </source>
</reference>
<dbReference type="SUPFAM" id="SSF53474">
    <property type="entry name" value="alpha/beta-Hydrolases"/>
    <property type="match status" value="1"/>
</dbReference>
<dbReference type="EC" id="3.1.1.89" evidence="2"/>
<dbReference type="Proteomes" id="UP001055712">
    <property type="component" value="Unassembled WGS sequence"/>
</dbReference>
<evidence type="ECO:0000256" key="6">
    <source>
        <dbReference type="SAM" id="MobiDB-lite"/>
    </source>
</evidence>
<comment type="catalytic activity">
    <reaction evidence="5">
        <text>[phosphatase 2A protein]-C-terminal L-leucine methyl ester + H2O = [phosphatase 2A protein]-C-terminal L-leucine + methanol + H(+)</text>
        <dbReference type="Rhea" id="RHEA:48548"/>
        <dbReference type="Rhea" id="RHEA-COMP:12134"/>
        <dbReference type="Rhea" id="RHEA-COMP:12135"/>
        <dbReference type="ChEBI" id="CHEBI:15377"/>
        <dbReference type="ChEBI" id="CHEBI:15378"/>
        <dbReference type="ChEBI" id="CHEBI:17790"/>
        <dbReference type="ChEBI" id="CHEBI:90516"/>
        <dbReference type="ChEBI" id="CHEBI:90517"/>
        <dbReference type="EC" id="3.1.1.89"/>
    </reaction>
</comment>
<dbReference type="InterPro" id="IPR016812">
    <property type="entry name" value="PPase_methylesterase_euk"/>
</dbReference>
<dbReference type="InterPro" id="IPR029058">
    <property type="entry name" value="AB_hydrolase_fold"/>
</dbReference>
<feature type="compositionally biased region" description="Polar residues" evidence="6">
    <location>
        <begin position="170"/>
        <end position="180"/>
    </location>
</feature>
<feature type="compositionally biased region" description="Low complexity" evidence="6">
    <location>
        <begin position="181"/>
        <end position="192"/>
    </location>
</feature>
<gene>
    <name evidence="8" type="ORF">D9Q98_009519</name>
</gene>
<evidence type="ECO:0000313" key="8">
    <source>
        <dbReference type="EMBL" id="KAI3424160.1"/>
    </source>
</evidence>
<evidence type="ECO:0000313" key="9">
    <source>
        <dbReference type="Proteomes" id="UP001055712"/>
    </source>
</evidence>
<feature type="region of interest" description="Disordered" evidence="6">
    <location>
        <begin position="165"/>
        <end position="214"/>
    </location>
</feature>
<dbReference type="Pfam" id="PF12697">
    <property type="entry name" value="Abhydrolase_6"/>
    <property type="match status" value="2"/>
</dbReference>
<feature type="compositionally biased region" description="Basic and acidic residues" evidence="6">
    <location>
        <begin position="193"/>
        <end position="202"/>
    </location>
</feature>
<dbReference type="PANTHER" id="PTHR14189">
    <property type="entry name" value="PROTEIN PHOSPHATASE METHYLESTERASE-1 RELATED"/>
    <property type="match status" value="1"/>
</dbReference>
<feature type="region of interest" description="Disordered" evidence="6">
    <location>
        <begin position="340"/>
        <end position="390"/>
    </location>
</feature>
<reference evidence="8" key="2">
    <citation type="submission" date="2020-11" db="EMBL/GenBank/DDBJ databases">
        <authorList>
            <person name="Cecchin M."/>
            <person name="Marcolungo L."/>
            <person name="Rossato M."/>
            <person name="Girolomoni L."/>
            <person name="Cosentino E."/>
            <person name="Cuine S."/>
            <person name="Li-Beisson Y."/>
            <person name="Delledonne M."/>
            <person name="Ballottari M."/>
        </authorList>
    </citation>
    <scope>NUCLEOTIDE SEQUENCE</scope>
    <source>
        <strain evidence="8">211/11P</strain>
        <tissue evidence="8">Whole cell</tissue>
    </source>
</reference>
<feature type="compositionally biased region" description="Acidic residues" evidence="6">
    <location>
        <begin position="342"/>
        <end position="357"/>
    </location>
</feature>
<sequence length="530" mass="56664">MSGSMPPPPARQPGNNDLRRAALQAAGAQHTHRTDAHREAAEPCVPRDASLPLPLPWTAYFDRRQRVRCPERQATFNVYTAGSSGPVLLCLHGGGYTGLSWSLLAQQLKDRCRVVAPDLRCHGLTSTDGTDDAQELGFSCAVQAADVVAIWRALFACGGYSDDDGGNPARSGSRSSGATLEQQQQQQHAQQQHQEREARAHAADGGSTAELPPTVLVGHSMGGAFAVHAAALGGISSLAGMVVIDVVEGTAIASLPFMHTVLQKRPKQFDSLQQAVDWALETGMCKRQEAAHISLPAMLRPLGPGEAPGSRVGSGGTGVVGDGGGGGLLLPSLVISGLGSLAEEEEGEEEEGEEGAEEGQQQQRQAHERQQQQQQPHRERFQQQQQQQQLQQASDGGWVWRTPLELSAPHWEGWYLGLSDQFLKLPVPKVLVLAGTDRFDRPLTIGQMQGKFQPVLLPQAGHAVHEDEPERVAEAIAHFIKRFRVGEPPLKIPRPVPGLAPVLPVAMGPASGAVLPPYASLRRLGGEPGQ</sequence>
<evidence type="ECO:0000259" key="7">
    <source>
        <dbReference type="Pfam" id="PF12697"/>
    </source>
</evidence>
<keyword evidence="9" id="KW-1185">Reference proteome</keyword>
<protein>
    <recommendedName>
        <fullName evidence="2">protein phosphatase methylesterase-1</fullName>
        <ecNumber evidence="2">3.1.1.89</ecNumber>
    </recommendedName>
</protein>
<feature type="compositionally biased region" description="Basic and acidic residues" evidence="6">
    <location>
        <begin position="32"/>
        <end position="41"/>
    </location>
</feature>
<dbReference type="Gene3D" id="3.40.50.1820">
    <property type="entry name" value="alpha/beta hydrolase"/>
    <property type="match status" value="2"/>
</dbReference>
<evidence type="ECO:0000256" key="5">
    <source>
        <dbReference type="ARBA" id="ARBA00049203"/>
    </source>
</evidence>
<feature type="compositionally biased region" description="Basic and acidic residues" evidence="6">
    <location>
        <begin position="365"/>
        <end position="381"/>
    </location>
</feature>
<feature type="domain" description="AB hydrolase-1" evidence="7">
    <location>
        <begin position="88"/>
        <end position="259"/>
    </location>
</feature>
<dbReference type="AlphaFoldDB" id="A0A9D4TFC2"/>
<accession>A0A9D4TFC2</accession>
<evidence type="ECO:0000256" key="2">
    <source>
        <dbReference type="ARBA" id="ARBA00013111"/>
    </source>
</evidence>
<evidence type="ECO:0000256" key="1">
    <source>
        <dbReference type="ARBA" id="ARBA00008645"/>
    </source>
</evidence>